<dbReference type="Gene3D" id="4.10.280.10">
    <property type="entry name" value="Helix-loop-helix DNA-binding domain"/>
    <property type="match status" value="1"/>
</dbReference>
<dbReference type="EMBL" id="CAJRAY010000070">
    <property type="protein sequence ID" value="CAG5090057.1"/>
    <property type="molecule type" value="Genomic_DNA"/>
</dbReference>
<protein>
    <submittedName>
        <fullName evidence="1">Spo0E like sporulation regulatory protein</fullName>
    </submittedName>
</protein>
<evidence type="ECO:0000313" key="2">
    <source>
        <dbReference type="Proteomes" id="UP000681526"/>
    </source>
</evidence>
<dbReference type="InterPro" id="IPR037208">
    <property type="entry name" value="Spo0E-like_sf"/>
</dbReference>
<evidence type="ECO:0000313" key="1">
    <source>
        <dbReference type="EMBL" id="CAG5090057.1"/>
    </source>
</evidence>
<comment type="caution">
    <text evidence="1">The sequence shown here is derived from an EMBL/GenBank/DDBJ whole genome shotgun (WGS) entry which is preliminary data.</text>
</comment>
<dbReference type="SUPFAM" id="SSF140500">
    <property type="entry name" value="BAS1536-like"/>
    <property type="match status" value="1"/>
</dbReference>
<gene>
    <name evidence="1" type="primary">txxe 1936</name>
    <name evidence="1" type="ORF">TXXE_13790</name>
</gene>
<dbReference type="Proteomes" id="UP000681526">
    <property type="component" value="Unassembled WGS sequence"/>
</dbReference>
<sequence>MDKQLLGRVEWLRNQMNTAFRARNDMQHREVLELSQSLDELIVLVQLMKRPPRKQKC</sequence>
<dbReference type="InterPro" id="IPR018540">
    <property type="entry name" value="Spo0E-like"/>
</dbReference>
<proteinExistence type="predicted"/>
<dbReference type="Pfam" id="PF09388">
    <property type="entry name" value="SpoOE-like"/>
    <property type="match status" value="1"/>
</dbReference>
<name>A0ABM8V686_THEXY</name>
<organism evidence="1 2">
    <name type="scientific">Thermobacillus xylanilyticus</name>
    <dbReference type="NCBI Taxonomy" id="76633"/>
    <lineage>
        <taxon>Bacteria</taxon>
        <taxon>Bacillati</taxon>
        <taxon>Bacillota</taxon>
        <taxon>Bacilli</taxon>
        <taxon>Bacillales</taxon>
        <taxon>Paenibacillaceae</taxon>
        <taxon>Thermobacillus</taxon>
    </lineage>
</organism>
<keyword evidence="2" id="KW-1185">Reference proteome</keyword>
<dbReference type="RefSeq" id="WP_015254804.1">
    <property type="nucleotide sequence ID" value="NZ_CAJRAY010000070.1"/>
</dbReference>
<accession>A0ABM8V686</accession>
<reference evidence="1 2" key="1">
    <citation type="submission" date="2021-04" db="EMBL/GenBank/DDBJ databases">
        <authorList>
            <person name="Rakotoarivonina H."/>
        </authorList>
    </citation>
    <scope>NUCLEOTIDE SEQUENCE [LARGE SCALE GENOMIC DNA]</scope>
    <source>
        <strain evidence="1 2">XE</strain>
    </source>
</reference>
<dbReference type="InterPro" id="IPR036638">
    <property type="entry name" value="HLH_DNA-bd_sf"/>
</dbReference>